<evidence type="ECO:0008006" key="3">
    <source>
        <dbReference type="Google" id="ProtNLM"/>
    </source>
</evidence>
<feature type="transmembrane region" description="Helical" evidence="1">
    <location>
        <begin position="256"/>
        <end position="276"/>
    </location>
</feature>
<keyword evidence="1" id="KW-0812">Transmembrane</keyword>
<evidence type="ECO:0000256" key="1">
    <source>
        <dbReference type="SAM" id="Phobius"/>
    </source>
</evidence>
<feature type="transmembrane region" description="Helical" evidence="1">
    <location>
        <begin position="147"/>
        <end position="166"/>
    </location>
</feature>
<proteinExistence type="predicted"/>
<evidence type="ECO:0000313" key="2">
    <source>
        <dbReference type="EMBL" id="VVM11860.1"/>
    </source>
</evidence>
<dbReference type="AlphaFoldDB" id="A0A5E6MKV0"/>
<feature type="transmembrane region" description="Helical" evidence="1">
    <location>
        <begin position="420"/>
        <end position="437"/>
    </location>
</feature>
<feature type="transmembrane region" description="Helical" evidence="1">
    <location>
        <begin position="69"/>
        <end position="89"/>
    </location>
</feature>
<name>A0A5E6MKV0_PSEFL</name>
<accession>A0A5E6MKV0</accession>
<feature type="transmembrane region" description="Helical" evidence="1">
    <location>
        <begin position="221"/>
        <end position="250"/>
    </location>
</feature>
<protein>
    <recommendedName>
        <fullName evidence="3">O-antigen polysaccharide polymerase Wzy</fullName>
    </recommendedName>
</protein>
<dbReference type="EMBL" id="LR700639">
    <property type="protein sequence ID" value="VVM11860.1"/>
    <property type="molecule type" value="Genomic_DNA"/>
</dbReference>
<feature type="transmembrane region" description="Helical" evidence="1">
    <location>
        <begin position="189"/>
        <end position="209"/>
    </location>
</feature>
<sequence>MMLVKRSELLFGLFLLFNFILTLFVALALGEEGSYVGGALFNIFLVSITLLLAFFCFQGNYKGALSVSSLVSISIFFFMWARPFLTLFFDKDVVEAGIVLGENSVRKSIVILALGFIFIAFGYLLTQRFSLKLARGLIKVSVLAMPRLVNGVVVFLALCSGAYFLVKSFFLAKKYMVGDYFAALENPEFHAHIFTFFIAKNLLLLWGVFGRHPNRLLIISFVWVFFALGFLMIGLRGYFFAYLFLFVFVYGLERRINYFFLIALGVGSLVFANMLLEYRLGFEVANGVMAKISQTLHGQGASFEVLYGAVNFDSEVTDCLNSTDQPFGICVDQARSINFVSGGFSTSFFAEAYYQGWLFYLFWCLLFGCLVRTLDWVVAIYKENSTVPGNCGGVVFLVLSVLPNLVYFSRSNMHEFLLKFLQVSIALVIIGIVLANVNKYRGIPR</sequence>
<feature type="transmembrane region" description="Helical" evidence="1">
    <location>
        <begin position="35"/>
        <end position="57"/>
    </location>
</feature>
<keyword evidence="1" id="KW-0472">Membrane</keyword>
<feature type="transmembrane region" description="Helical" evidence="1">
    <location>
        <begin position="387"/>
        <end position="408"/>
    </location>
</feature>
<keyword evidence="1" id="KW-1133">Transmembrane helix</keyword>
<gene>
    <name evidence="2" type="ORF">PS683_00134</name>
</gene>
<feature type="transmembrane region" description="Helical" evidence="1">
    <location>
        <begin position="109"/>
        <end position="126"/>
    </location>
</feature>
<feature type="transmembrane region" description="Helical" evidence="1">
    <location>
        <begin position="357"/>
        <end position="381"/>
    </location>
</feature>
<feature type="transmembrane region" description="Helical" evidence="1">
    <location>
        <begin position="9"/>
        <end position="29"/>
    </location>
</feature>
<reference evidence="2" key="1">
    <citation type="submission" date="2019-09" db="EMBL/GenBank/DDBJ databases">
        <authorList>
            <person name="Chandra G."/>
            <person name="Truman W A."/>
        </authorList>
    </citation>
    <scope>NUCLEOTIDE SEQUENCE</scope>
    <source>
        <strain evidence="2">PS683</strain>
    </source>
</reference>
<organism evidence="2">
    <name type="scientific">Pseudomonas fluorescens</name>
    <dbReference type="NCBI Taxonomy" id="294"/>
    <lineage>
        <taxon>Bacteria</taxon>
        <taxon>Pseudomonadati</taxon>
        <taxon>Pseudomonadota</taxon>
        <taxon>Gammaproteobacteria</taxon>
        <taxon>Pseudomonadales</taxon>
        <taxon>Pseudomonadaceae</taxon>
        <taxon>Pseudomonas</taxon>
    </lineage>
</organism>